<protein>
    <submittedName>
        <fullName evidence="1">Uncharacterized protein</fullName>
    </submittedName>
</protein>
<sequence>MKLRLRSLDWIISRFSHPSGKPNSVAGKGSFSSCTARPAASTAVTNPAILAAFTGVVTRLTCAPCSASRRAMSVMGIMCPCAIIGTSTKCAFIVVDLRCWSTVWPAEDMAVVVSSQAARARKDSERDKNSWRDPGNLLHYRSWWTARLQIQAAKTSVDSESVTRTVGALESVSFGSKESDLWTIKQSEGRFACINLPDGAIMPEKKIAK</sequence>
<organism evidence="1">
    <name type="scientific">Oryza meridionalis</name>
    <dbReference type="NCBI Taxonomy" id="40149"/>
    <lineage>
        <taxon>Eukaryota</taxon>
        <taxon>Viridiplantae</taxon>
        <taxon>Streptophyta</taxon>
        <taxon>Embryophyta</taxon>
        <taxon>Tracheophyta</taxon>
        <taxon>Spermatophyta</taxon>
        <taxon>Magnoliopsida</taxon>
        <taxon>Liliopsida</taxon>
        <taxon>Poales</taxon>
        <taxon>Poaceae</taxon>
        <taxon>BOP clade</taxon>
        <taxon>Oryzoideae</taxon>
        <taxon>Oryzeae</taxon>
        <taxon>Oryzinae</taxon>
        <taxon>Oryza</taxon>
    </lineage>
</organism>
<name>A0A0E0BXY1_9ORYZ</name>
<keyword evidence="2" id="KW-1185">Reference proteome</keyword>
<reference evidence="1" key="2">
    <citation type="submission" date="2018-05" db="EMBL/GenBank/DDBJ databases">
        <title>OmerRS3 (Oryza meridionalis Reference Sequence Version 3).</title>
        <authorList>
            <person name="Zhang J."/>
            <person name="Kudrna D."/>
            <person name="Lee S."/>
            <person name="Talag J."/>
            <person name="Welchert J."/>
            <person name="Wing R.A."/>
        </authorList>
    </citation>
    <scope>NUCLEOTIDE SEQUENCE [LARGE SCALE GENOMIC DNA]</scope>
    <source>
        <strain evidence="1">cv. OR44</strain>
    </source>
</reference>
<evidence type="ECO:0000313" key="1">
    <source>
        <dbReference type="EnsemblPlants" id="OMERI01G04910.3"/>
    </source>
</evidence>
<accession>A0A0E0BXY1</accession>
<dbReference type="EnsemblPlants" id="OMERI01G04910.3">
    <property type="protein sequence ID" value="OMERI01G04910.3"/>
    <property type="gene ID" value="OMERI01G04910"/>
</dbReference>
<reference evidence="1" key="1">
    <citation type="submission" date="2015-04" db="UniProtKB">
        <authorList>
            <consortium name="EnsemblPlants"/>
        </authorList>
    </citation>
    <scope>IDENTIFICATION</scope>
</reference>
<evidence type="ECO:0000313" key="2">
    <source>
        <dbReference type="Proteomes" id="UP000008021"/>
    </source>
</evidence>
<dbReference type="AlphaFoldDB" id="A0A0E0BXY1"/>
<dbReference type="Gramene" id="OMERI01G04910.3">
    <property type="protein sequence ID" value="OMERI01G04910.3"/>
    <property type="gene ID" value="OMERI01G04910"/>
</dbReference>
<proteinExistence type="predicted"/>
<dbReference type="Proteomes" id="UP000008021">
    <property type="component" value="Chromosome 1"/>
</dbReference>